<dbReference type="EMBL" id="JAHDYS010000008">
    <property type="protein sequence ID" value="MBT1072125.1"/>
    <property type="molecule type" value="Genomic_DNA"/>
</dbReference>
<protein>
    <submittedName>
        <fullName evidence="2">Uncharacterized protein</fullName>
    </submittedName>
</protein>
<evidence type="ECO:0000313" key="3">
    <source>
        <dbReference type="Proteomes" id="UP000784128"/>
    </source>
</evidence>
<accession>A0ABS5U909</accession>
<proteinExistence type="predicted"/>
<sequence>MTEPVIIISGAAPICGSKDKKRPPKEALKKATTHVHSDEAGDDSVDISEEARDCASGRKRRNILEYLNEEIN</sequence>
<evidence type="ECO:0000256" key="1">
    <source>
        <dbReference type="SAM" id="MobiDB-lite"/>
    </source>
</evidence>
<comment type="caution">
    <text evidence="2">The sequence shown here is derived from an EMBL/GenBank/DDBJ whole genome shotgun (WGS) entry which is preliminary data.</text>
</comment>
<feature type="region of interest" description="Disordered" evidence="1">
    <location>
        <begin position="16"/>
        <end position="50"/>
    </location>
</feature>
<dbReference type="RefSeq" id="WP_214298690.1">
    <property type="nucleotide sequence ID" value="NZ_JAHDYS010000008.1"/>
</dbReference>
<organism evidence="2 3">
    <name type="scientific">Pelotalea chapellei</name>
    <dbReference type="NCBI Taxonomy" id="44671"/>
    <lineage>
        <taxon>Bacteria</taxon>
        <taxon>Pseudomonadati</taxon>
        <taxon>Thermodesulfobacteriota</taxon>
        <taxon>Desulfuromonadia</taxon>
        <taxon>Geobacterales</taxon>
        <taxon>Geobacteraceae</taxon>
        <taxon>Pelotalea</taxon>
    </lineage>
</organism>
<reference evidence="2 3" key="1">
    <citation type="submission" date="2021-05" db="EMBL/GenBank/DDBJ databases">
        <title>The draft genome of Geobacter chapellei DSM 13688.</title>
        <authorList>
            <person name="Xu Z."/>
            <person name="Masuda Y."/>
            <person name="Itoh H."/>
            <person name="Senoo K."/>
        </authorList>
    </citation>
    <scope>NUCLEOTIDE SEQUENCE [LARGE SCALE GENOMIC DNA]</scope>
    <source>
        <strain evidence="2 3">DSM 13688</strain>
    </source>
</reference>
<name>A0ABS5U909_9BACT</name>
<feature type="compositionally biased region" description="Basic and acidic residues" evidence="1">
    <location>
        <begin position="24"/>
        <end position="39"/>
    </location>
</feature>
<gene>
    <name evidence="2" type="ORF">KJB30_10045</name>
</gene>
<evidence type="ECO:0000313" key="2">
    <source>
        <dbReference type="EMBL" id="MBT1072125.1"/>
    </source>
</evidence>
<dbReference type="Proteomes" id="UP000784128">
    <property type="component" value="Unassembled WGS sequence"/>
</dbReference>
<keyword evidence="3" id="KW-1185">Reference proteome</keyword>